<accession>A0ABS0CAP0</accession>
<keyword evidence="3" id="KW-1185">Reference proteome</keyword>
<dbReference type="RefSeq" id="WP_195033987.1">
    <property type="nucleotide sequence ID" value="NZ_JADLRE010000013.1"/>
</dbReference>
<protein>
    <submittedName>
        <fullName evidence="2">Uncharacterized protein</fullName>
    </submittedName>
</protein>
<sequence>MNRTEASAPDPNSEQVRQLTDRASRAGYCLVRDPVSPHEWKLLDAEHGDVVVSAPNLEQIEQWLDS</sequence>
<dbReference type="Proteomes" id="UP000807309">
    <property type="component" value="Unassembled WGS sequence"/>
</dbReference>
<dbReference type="EMBL" id="JADLRE010000013">
    <property type="protein sequence ID" value="MBF6226916.1"/>
    <property type="molecule type" value="Genomic_DNA"/>
</dbReference>
<organism evidence="2 3">
    <name type="scientific">Nocardia abscessus</name>
    <dbReference type="NCBI Taxonomy" id="120957"/>
    <lineage>
        <taxon>Bacteria</taxon>
        <taxon>Bacillati</taxon>
        <taxon>Actinomycetota</taxon>
        <taxon>Actinomycetes</taxon>
        <taxon>Mycobacteriales</taxon>
        <taxon>Nocardiaceae</taxon>
        <taxon>Nocardia</taxon>
    </lineage>
</organism>
<feature type="compositionally biased region" description="Polar residues" evidence="1">
    <location>
        <begin position="1"/>
        <end position="18"/>
    </location>
</feature>
<name>A0ABS0CAP0_9NOCA</name>
<feature type="region of interest" description="Disordered" evidence="1">
    <location>
        <begin position="1"/>
        <end position="20"/>
    </location>
</feature>
<proteinExistence type="predicted"/>
<comment type="caution">
    <text evidence="2">The sequence shown here is derived from an EMBL/GenBank/DDBJ whole genome shotgun (WGS) entry which is preliminary data.</text>
</comment>
<reference evidence="2 3" key="1">
    <citation type="submission" date="2020-10" db="EMBL/GenBank/DDBJ databases">
        <title>Identification of Nocardia species via Next-generation sequencing and recognition of intraspecies genetic diversity.</title>
        <authorList>
            <person name="Li P."/>
            <person name="Li P."/>
            <person name="Lu B."/>
        </authorList>
    </citation>
    <scope>NUCLEOTIDE SEQUENCE [LARGE SCALE GENOMIC DNA]</scope>
    <source>
        <strain evidence="2 3">N-11</strain>
    </source>
</reference>
<evidence type="ECO:0000256" key="1">
    <source>
        <dbReference type="SAM" id="MobiDB-lite"/>
    </source>
</evidence>
<evidence type="ECO:0000313" key="3">
    <source>
        <dbReference type="Proteomes" id="UP000807309"/>
    </source>
</evidence>
<evidence type="ECO:0000313" key="2">
    <source>
        <dbReference type="EMBL" id="MBF6226916.1"/>
    </source>
</evidence>
<gene>
    <name evidence="2" type="ORF">IU470_17615</name>
</gene>